<dbReference type="Gene3D" id="3.10.450.50">
    <property type="match status" value="1"/>
</dbReference>
<dbReference type="GO" id="GO:0016853">
    <property type="term" value="F:isomerase activity"/>
    <property type="evidence" value="ECO:0007669"/>
    <property type="project" value="UniProtKB-KW"/>
</dbReference>
<gene>
    <name evidence="2" type="ORF">Nlim_0757</name>
</gene>
<dbReference type="PANTHER" id="PTHR41252">
    <property type="entry name" value="BLR2505 PROTEIN"/>
    <property type="match status" value="1"/>
</dbReference>
<dbReference type="HOGENOM" id="CLU_107220_2_0_2"/>
<dbReference type="AlphaFoldDB" id="F3KJU9"/>
<protein>
    <submittedName>
        <fullName evidence="2">Ketosteroid isomerase-related protein</fullName>
    </submittedName>
</protein>
<dbReference type="STRING" id="886738.Nlim_0757"/>
<comment type="caution">
    <text evidence="2">The sequence shown here is derived from an EMBL/GenBank/DDBJ whole genome shotgun (WGS) entry which is preliminary data.</text>
</comment>
<accession>F3KJU9</accession>
<dbReference type="InterPro" id="IPR037401">
    <property type="entry name" value="SnoaL-like"/>
</dbReference>
<reference evidence="2" key="1">
    <citation type="journal article" date="2011" name="PLoS ONE">
        <title>Genome of a low-salinity ammonia-oxidizing archaeon determined by single-cell and metagenomic analysis.</title>
        <authorList>
            <person name="Blainey P.C."/>
            <person name="Mosier A.C."/>
            <person name="Potanina A."/>
            <person name="Francis C.A."/>
            <person name="Quake S.R."/>
        </authorList>
    </citation>
    <scope>NUCLEOTIDE SEQUENCE [LARGE SCALE GENOMIC DNA]</scope>
    <source>
        <strain evidence="2">SFB1</strain>
    </source>
</reference>
<dbReference type="PANTHER" id="PTHR41252:SF1">
    <property type="entry name" value="BLR2505 PROTEIN"/>
    <property type="match status" value="1"/>
</dbReference>
<dbReference type="SUPFAM" id="SSF54427">
    <property type="entry name" value="NTF2-like"/>
    <property type="match status" value="1"/>
</dbReference>
<sequence>MRKPNPLMSNIESIQNFYLSFKNKDLQTISRLCDDHIEWITMKGMPHGGTYVGFKAIFEDYFPKMLSNFKEFHAIPETFLDSKNHVVVLGIYDGVSKNDKKFQVPFSHVYEIKENKIIKFRQFTDTQRIHESLN</sequence>
<proteinExistence type="predicted"/>
<dbReference type="EMBL" id="AEGP01000029">
    <property type="protein sequence ID" value="EGG42576.1"/>
    <property type="molecule type" value="Genomic_DNA"/>
</dbReference>
<keyword evidence="2" id="KW-0413">Isomerase</keyword>
<evidence type="ECO:0000313" key="2">
    <source>
        <dbReference type="EMBL" id="EGG42576.1"/>
    </source>
</evidence>
<feature type="domain" description="SnoaL-like" evidence="1">
    <location>
        <begin position="15"/>
        <end position="118"/>
    </location>
</feature>
<evidence type="ECO:0000259" key="1">
    <source>
        <dbReference type="Pfam" id="PF12680"/>
    </source>
</evidence>
<organism evidence="2">
    <name type="scientific">Candidatus Nitrosarchaeum limnium SFB1</name>
    <dbReference type="NCBI Taxonomy" id="886738"/>
    <lineage>
        <taxon>Archaea</taxon>
        <taxon>Nitrososphaerota</taxon>
        <taxon>Nitrososphaeria</taxon>
        <taxon>Nitrosopumilales</taxon>
        <taxon>Nitrosopumilaceae</taxon>
        <taxon>Nitrosarchaeum</taxon>
    </lineage>
</organism>
<dbReference type="Pfam" id="PF12680">
    <property type="entry name" value="SnoaL_2"/>
    <property type="match status" value="1"/>
</dbReference>
<dbReference type="InterPro" id="IPR032710">
    <property type="entry name" value="NTF2-like_dom_sf"/>
</dbReference>
<dbReference type="Proteomes" id="UP000004348">
    <property type="component" value="Chromosome"/>
</dbReference>
<name>F3KJU9_9ARCH</name>